<feature type="domain" description="HTH araC/xylS-type" evidence="2">
    <location>
        <begin position="113"/>
        <end position="214"/>
    </location>
</feature>
<evidence type="ECO:0000313" key="4">
    <source>
        <dbReference type="Proteomes" id="UP000264071"/>
    </source>
</evidence>
<evidence type="ECO:0000259" key="2">
    <source>
        <dbReference type="PROSITE" id="PS01124"/>
    </source>
</evidence>
<dbReference type="Proteomes" id="UP000264071">
    <property type="component" value="Unassembled WGS sequence"/>
</dbReference>
<dbReference type="GO" id="GO:0043565">
    <property type="term" value="F:sequence-specific DNA binding"/>
    <property type="evidence" value="ECO:0007669"/>
    <property type="project" value="InterPro"/>
</dbReference>
<dbReference type="PROSITE" id="PS01124">
    <property type="entry name" value="HTH_ARAC_FAMILY_2"/>
    <property type="match status" value="1"/>
</dbReference>
<gene>
    <name evidence="3" type="ORF">DGD08_16190</name>
</gene>
<evidence type="ECO:0000256" key="1">
    <source>
        <dbReference type="SAM" id="MobiDB-lite"/>
    </source>
</evidence>
<evidence type="ECO:0000313" key="3">
    <source>
        <dbReference type="EMBL" id="HCT58746.1"/>
    </source>
</evidence>
<sequence>MVPFDDVASLLAAVASGSVSLTVAEAGGPHHTSSVRAVLQLREAFPAHALVAWCDLRRIDTGQLLELARAGIQDIVREEQDELPHIFSRILATARQRSVASQIVVLLEDLVPRRLRPMLEHGLEHAGEHIDRDEFAAVFGMTRRTLHNRFLRAGLPSPRPFLTWCRLLVASALLEQPGHTLDSVAGVLDFPDGGSLGQYLRRYTGSNVTQLRDRGILHTTIGALRSQLAELAEAARTAAATELGAASDAPTDSVASDTTANPAPKPTPNTTHSLPLPGVRG</sequence>
<dbReference type="InterPro" id="IPR018060">
    <property type="entry name" value="HTH_AraC"/>
</dbReference>
<dbReference type="GO" id="GO:0003700">
    <property type="term" value="F:DNA-binding transcription factor activity"/>
    <property type="evidence" value="ECO:0007669"/>
    <property type="project" value="InterPro"/>
</dbReference>
<protein>
    <submittedName>
        <fullName evidence="3">AraC family transcriptional regulator</fullName>
    </submittedName>
</protein>
<name>A0A3D4VC83_9BACT</name>
<dbReference type="Pfam" id="PF12833">
    <property type="entry name" value="HTH_18"/>
    <property type="match status" value="1"/>
</dbReference>
<feature type="region of interest" description="Disordered" evidence="1">
    <location>
        <begin position="242"/>
        <end position="281"/>
    </location>
</feature>
<organism evidence="3 4">
    <name type="scientific">Gemmatimonas aurantiaca</name>
    <dbReference type="NCBI Taxonomy" id="173480"/>
    <lineage>
        <taxon>Bacteria</taxon>
        <taxon>Pseudomonadati</taxon>
        <taxon>Gemmatimonadota</taxon>
        <taxon>Gemmatimonadia</taxon>
        <taxon>Gemmatimonadales</taxon>
        <taxon>Gemmatimonadaceae</taxon>
        <taxon>Gemmatimonas</taxon>
    </lineage>
</organism>
<dbReference type="Gene3D" id="1.10.10.60">
    <property type="entry name" value="Homeodomain-like"/>
    <property type="match status" value="1"/>
</dbReference>
<dbReference type="SMART" id="SM00342">
    <property type="entry name" value="HTH_ARAC"/>
    <property type="match status" value="1"/>
</dbReference>
<reference evidence="3 4" key="1">
    <citation type="journal article" date="2018" name="Nat. Biotechnol.">
        <title>A standardized bacterial taxonomy based on genome phylogeny substantially revises the tree of life.</title>
        <authorList>
            <person name="Parks D.H."/>
            <person name="Chuvochina M."/>
            <person name="Waite D.W."/>
            <person name="Rinke C."/>
            <person name="Skarshewski A."/>
            <person name="Chaumeil P.A."/>
            <person name="Hugenholtz P."/>
        </authorList>
    </citation>
    <scope>NUCLEOTIDE SEQUENCE [LARGE SCALE GENOMIC DNA]</scope>
    <source>
        <strain evidence="3">UBA8844</strain>
    </source>
</reference>
<dbReference type="EMBL" id="DPIY01000011">
    <property type="protein sequence ID" value="HCT58746.1"/>
    <property type="molecule type" value="Genomic_DNA"/>
</dbReference>
<proteinExistence type="predicted"/>
<dbReference type="AlphaFoldDB" id="A0A3D4VC83"/>
<comment type="caution">
    <text evidence="3">The sequence shown here is derived from an EMBL/GenBank/DDBJ whole genome shotgun (WGS) entry which is preliminary data.</text>
</comment>
<accession>A0A3D4VC83</accession>